<sequence length="40" mass="4890">MEFRDAVWGEYLHPKWAEQKMRLYGAQEKVLDRYFKKGPS</sequence>
<dbReference type="Proteomes" id="UP000485058">
    <property type="component" value="Unassembled WGS sequence"/>
</dbReference>
<dbReference type="AlphaFoldDB" id="A0A699ZMS0"/>
<evidence type="ECO:0000313" key="2">
    <source>
        <dbReference type="Proteomes" id="UP000485058"/>
    </source>
</evidence>
<accession>A0A699ZMS0</accession>
<evidence type="ECO:0000313" key="1">
    <source>
        <dbReference type="EMBL" id="GFH17132.1"/>
    </source>
</evidence>
<keyword evidence="2" id="KW-1185">Reference proteome</keyword>
<protein>
    <submittedName>
        <fullName evidence="1">Uncharacterized protein</fullName>
    </submittedName>
</protein>
<gene>
    <name evidence="1" type="ORF">HaLaN_13694</name>
</gene>
<comment type="caution">
    <text evidence="1">The sequence shown here is derived from an EMBL/GenBank/DDBJ whole genome shotgun (WGS) entry which is preliminary data.</text>
</comment>
<organism evidence="1 2">
    <name type="scientific">Haematococcus lacustris</name>
    <name type="common">Green alga</name>
    <name type="synonym">Haematococcus pluvialis</name>
    <dbReference type="NCBI Taxonomy" id="44745"/>
    <lineage>
        <taxon>Eukaryota</taxon>
        <taxon>Viridiplantae</taxon>
        <taxon>Chlorophyta</taxon>
        <taxon>core chlorophytes</taxon>
        <taxon>Chlorophyceae</taxon>
        <taxon>CS clade</taxon>
        <taxon>Chlamydomonadales</taxon>
        <taxon>Haematococcaceae</taxon>
        <taxon>Haematococcus</taxon>
    </lineage>
</organism>
<reference evidence="1 2" key="1">
    <citation type="submission" date="2020-02" db="EMBL/GenBank/DDBJ databases">
        <title>Draft genome sequence of Haematococcus lacustris strain NIES-144.</title>
        <authorList>
            <person name="Morimoto D."/>
            <person name="Nakagawa S."/>
            <person name="Yoshida T."/>
            <person name="Sawayama S."/>
        </authorList>
    </citation>
    <scope>NUCLEOTIDE SEQUENCE [LARGE SCALE GENOMIC DNA]</scope>
    <source>
        <strain evidence="1 2">NIES-144</strain>
    </source>
</reference>
<dbReference type="EMBL" id="BLLF01001101">
    <property type="protein sequence ID" value="GFH17132.1"/>
    <property type="molecule type" value="Genomic_DNA"/>
</dbReference>
<name>A0A699ZMS0_HAELA</name>
<proteinExistence type="predicted"/>